<dbReference type="NCBIfam" id="TIGR02464">
    <property type="entry name" value="ribofla_fusion"/>
    <property type="match status" value="1"/>
</dbReference>
<evidence type="ECO:0000313" key="2">
    <source>
        <dbReference type="EMBL" id="TMW65078.1"/>
    </source>
</evidence>
<gene>
    <name evidence="2" type="ORF">Poli38472_009245</name>
</gene>
<dbReference type="EMBL" id="SPLM01000038">
    <property type="protein sequence ID" value="TMW65078.1"/>
    <property type="molecule type" value="Genomic_DNA"/>
</dbReference>
<keyword evidence="3" id="KW-1185">Reference proteome</keyword>
<sequence>MATESIETSAAIYFYGQREPRFGYMSNFYPCHFVDAQGQQYRSSEQYFMKKKQELFDPTNQAVAIAILSAKTPPEVKRLGRRVKNYDDKVWAAKRYEVMVEALKLKFTADSDLRVKLLATGNKKLYEASRSDAIWGIGLGIPHVKDLFRRNEAFFAAGDVDDATQSEWYGQNLLGKALMETRAWLWEQELAMTLEN</sequence>
<dbReference type="SUPFAM" id="SSF143990">
    <property type="entry name" value="YbiA-like"/>
    <property type="match status" value="1"/>
</dbReference>
<organism evidence="2 3">
    <name type="scientific">Pythium oligandrum</name>
    <name type="common">Mycoparasitic fungus</name>
    <dbReference type="NCBI Taxonomy" id="41045"/>
    <lineage>
        <taxon>Eukaryota</taxon>
        <taxon>Sar</taxon>
        <taxon>Stramenopiles</taxon>
        <taxon>Oomycota</taxon>
        <taxon>Peronosporomycetes</taxon>
        <taxon>Pythiales</taxon>
        <taxon>Pythiaceae</taxon>
        <taxon>Pythium</taxon>
    </lineage>
</organism>
<feature type="domain" description="NADAR" evidence="1">
    <location>
        <begin position="13"/>
        <end position="186"/>
    </location>
</feature>
<protein>
    <recommendedName>
        <fullName evidence="1">NADAR domain-containing protein</fullName>
    </recommendedName>
</protein>
<dbReference type="Pfam" id="PF08719">
    <property type="entry name" value="NADAR"/>
    <property type="match status" value="1"/>
</dbReference>
<dbReference type="InterPro" id="IPR012816">
    <property type="entry name" value="NADAR"/>
</dbReference>
<dbReference type="Proteomes" id="UP000794436">
    <property type="component" value="Unassembled WGS sequence"/>
</dbReference>
<dbReference type="AlphaFoldDB" id="A0A8K1CMK9"/>
<name>A0A8K1CMK9_PYTOL</name>
<evidence type="ECO:0000313" key="3">
    <source>
        <dbReference type="Proteomes" id="UP000794436"/>
    </source>
</evidence>
<dbReference type="CDD" id="cd15457">
    <property type="entry name" value="NADAR"/>
    <property type="match status" value="1"/>
</dbReference>
<evidence type="ECO:0000259" key="1">
    <source>
        <dbReference type="Pfam" id="PF08719"/>
    </source>
</evidence>
<proteinExistence type="predicted"/>
<dbReference type="OrthoDB" id="206452at2759"/>
<accession>A0A8K1CMK9</accession>
<reference evidence="2" key="1">
    <citation type="submission" date="2019-03" db="EMBL/GenBank/DDBJ databases">
        <title>Long read genome sequence of the mycoparasitic Pythium oligandrum ATCC 38472 isolated from sugarbeet rhizosphere.</title>
        <authorList>
            <person name="Gaulin E."/>
        </authorList>
    </citation>
    <scope>NUCLEOTIDE SEQUENCE</scope>
    <source>
        <strain evidence="2">ATCC 38472_TT</strain>
    </source>
</reference>
<dbReference type="Gene3D" id="1.10.357.40">
    <property type="entry name" value="YbiA-like"/>
    <property type="match status" value="1"/>
</dbReference>
<dbReference type="InterPro" id="IPR037238">
    <property type="entry name" value="YbiA-like_sf"/>
</dbReference>
<comment type="caution">
    <text evidence="2">The sequence shown here is derived from an EMBL/GenBank/DDBJ whole genome shotgun (WGS) entry which is preliminary data.</text>
</comment>